<proteinExistence type="predicted"/>
<dbReference type="InterPro" id="IPR039420">
    <property type="entry name" value="WalR-like"/>
</dbReference>
<evidence type="ECO:0000256" key="2">
    <source>
        <dbReference type="ARBA" id="ARBA00023012"/>
    </source>
</evidence>
<dbReference type="PROSITE" id="PS50110">
    <property type="entry name" value="RESPONSE_REGULATORY"/>
    <property type="match status" value="1"/>
</dbReference>
<dbReference type="PANTHER" id="PTHR48111">
    <property type="entry name" value="REGULATOR OF RPOS"/>
    <property type="match status" value="1"/>
</dbReference>
<feature type="modified residue" description="4-aspartylphosphate" evidence="6">
    <location>
        <position position="58"/>
    </location>
</feature>
<dbReference type="PANTHER" id="PTHR48111:SF22">
    <property type="entry name" value="REGULATOR OF RPOS"/>
    <property type="match status" value="1"/>
</dbReference>
<dbReference type="FunFam" id="3.40.50.2300:FF:000001">
    <property type="entry name" value="DNA-binding response regulator PhoB"/>
    <property type="match status" value="1"/>
</dbReference>
<evidence type="ECO:0000259" key="9">
    <source>
        <dbReference type="PROSITE" id="PS51755"/>
    </source>
</evidence>
<dbReference type="SMART" id="SM00448">
    <property type="entry name" value="REC"/>
    <property type="match status" value="1"/>
</dbReference>
<dbReference type="GO" id="GO:0005829">
    <property type="term" value="C:cytosol"/>
    <property type="evidence" value="ECO:0007669"/>
    <property type="project" value="TreeGrafter"/>
</dbReference>
<dbReference type="InterPro" id="IPR036388">
    <property type="entry name" value="WH-like_DNA-bd_sf"/>
</dbReference>
<dbReference type="GO" id="GO:0000976">
    <property type="term" value="F:transcription cis-regulatory region binding"/>
    <property type="evidence" value="ECO:0007669"/>
    <property type="project" value="TreeGrafter"/>
</dbReference>
<dbReference type="Proteomes" id="UP000011863">
    <property type="component" value="Chromosome"/>
</dbReference>
<keyword evidence="11" id="KW-1185">Reference proteome</keyword>
<evidence type="ECO:0000256" key="5">
    <source>
        <dbReference type="ARBA" id="ARBA00023163"/>
    </source>
</evidence>
<dbReference type="Gene3D" id="6.10.250.690">
    <property type="match status" value="1"/>
</dbReference>
<dbReference type="Gene3D" id="3.40.50.2300">
    <property type="match status" value="1"/>
</dbReference>
<dbReference type="SMART" id="SM00862">
    <property type="entry name" value="Trans_reg_C"/>
    <property type="match status" value="1"/>
</dbReference>
<dbReference type="PROSITE" id="PS51755">
    <property type="entry name" value="OMPR_PHOB"/>
    <property type="match status" value="1"/>
</dbReference>
<accession>A0A6C7E0B6</accession>
<dbReference type="OrthoDB" id="9812490at2"/>
<dbReference type="AlphaFoldDB" id="A0A6C7E0B6"/>
<dbReference type="GO" id="GO:0032993">
    <property type="term" value="C:protein-DNA complex"/>
    <property type="evidence" value="ECO:0007669"/>
    <property type="project" value="TreeGrafter"/>
</dbReference>
<dbReference type="InterPro" id="IPR001789">
    <property type="entry name" value="Sig_transdc_resp-reg_receiver"/>
</dbReference>
<dbReference type="InterPro" id="IPR011006">
    <property type="entry name" value="CheY-like_superfamily"/>
</dbReference>
<keyword evidence="1 6" id="KW-0597">Phosphoprotein</keyword>
<dbReference type="EMBL" id="AP012057">
    <property type="protein sequence ID" value="BAN00453.1"/>
    <property type="molecule type" value="Genomic_DNA"/>
</dbReference>
<reference evidence="10 11" key="1">
    <citation type="journal article" date="2013" name="Int. J. Syst. Evol. Microbiol.">
        <title>Ilumatobacter nonamiense sp. nov. and Ilumatobacter coccineum sp. nov., isolated from seashore sand.</title>
        <authorList>
            <person name="Matsumoto A."/>
            <person name="Kasai H."/>
            <person name="Matsuo Y."/>
            <person name="Shizuri Y."/>
            <person name="Ichikawa N."/>
            <person name="Fujita N."/>
            <person name="Omura S."/>
            <person name="Takahashi Y."/>
        </authorList>
    </citation>
    <scope>NUCLEOTIDE SEQUENCE [LARGE SCALE GENOMIC DNA]</scope>
    <source>
        <strain evidence="11">NBRC 103263 / KCTC 29153 / YM16-304</strain>
    </source>
</reference>
<dbReference type="Gene3D" id="1.10.10.10">
    <property type="entry name" value="Winged helix-like DNA-binding domain superfamily/Winged helix DNA-binding domain"/>
    <property type="match status" value="1"/>
</dbReference>
<dbReference type="InterPro" id="IPR001867">
    <property type="entry name" value="OmpR/PhoB-type_DNA-bd"/>
</dbReference>
<dbReference type="KEGG" id="aym:YM304_01390"/>
<gene>
    <name evidence="10" type="primary">mprA</name>
    <name evidence="10" type="ORF">YM304_01390</name>
</gene>
<evidence type="ECO:0000313" key="11">
    <source>
        <dbReference type="Proteomes" id="UP000011863"/>
    </source>
</evidence>
<evidence type="ECO:0000256" key="4">
    <source>
        <dbReference type="ARBA" id="ARBA00023125"/>
    </source>
</evidence>
<dbReference type="GO" id="GO:0000156">
    <property type="term" value="F:phosphorelay response regulator activity"/>
    <property type="evidence" value="ECO:0007669"/>
    <property type="project" value="TreeGrafter"/>
</dbReference>
<organism evidence="10 11">
    <name type="scientific">Ilumatobacter coccineus (strain NBRC 103263 / KCTC 29153 / YM16-304)</name>
    <dbReference type="NCBI Taxonomy" id="1313172"/>
    <lineage>
        <taxon>Bacteria</taxon>
        <taxon>Bacillati</taxon>
        <taxon>Actinomycetota</taxon>
        <taxon>Acidimicrobiia</taxon>
        <taxon>Acidimicrobiales</taxon>
        <taxon>Ilumatobacteraceae</taxon>
        <taxon>Ilumatobacter</taxon>
    </lineage>
</organism>
<evidence type="ECO:0000259" key="8">
    <source>
        <dbReference type="PROSITE" id="PS50110"/>
    </source>
</evidence>
<protein>
    <submittedName>
        <fullName evidence="10">Two-component response regulator MprA</fullName>
    </submittedName>
</protein>
<dbReference type="GO" id="GO:0006355">
    <property type="term" value="P:regulation of DNA-templated transcription"/>
    <property type="evidence" value="ECO:0007669"/>
    <property type="project" value="InterPro"/>
</dbReference>
<feature type="domain" description="Response regulatory" evidence="8">
    <location>
        <begin position="9"/>
        <end position="123"/>
    </location>
</feature>
<dbReference type="Pfam" id="PF00486">
    <property type="entry name" value="Trans_reg_C"/>
    <property type="match status" value="1"/>
</dbReference>
<name>A0A6C7E0B6_ILUCY</name>
<feature type="DNA-binding region" description="OmpR/PhoB-type" evidence="7">
    <location>
        <begin position="132"/>
        <end position="230"/>
    </location>
</feature>
<evidence type="ECO:0000313" key="10">
    <source>
        <dbReference type="EMBL" id="BAN00453.1"/>
    </source>
</evidence>
<dbReference type="FunFam" id="1.10.10.10:FF:000005">
    <property type="entry name" value="Two-component system response regulator"/>
    <property type="match status" value="1"/>
</dbReference>
<evidence type="ECO:0000256" key="6">
    <source>
        <dbReference type="PROSITE-ProRule" id="PRU00169"/>
    </source>
</evidence>
<keyword evidence="5" id="KW-0804">Transcription</keyword>
<keyword evidence="3" id="KW-0805">Transcription regulation</keyword>
<dbReference type="CDD" id="cd17627">
    <property type="entry name" value="REC_OmpR_PrrA-like"/>
    <property type="match status" value="1"/>
</dbReference>
<keyword evidence="2" id="KW-0902">Two-component regulatory system</keyword>
<dbReference type="SUPFAM" id="SSF52172">
    <property type="entry name" value="CheY-like"/>
    <property type="match status" value="1"/>
</dbReference>
<evidence type="ECO:0000256" key="1">
    <source>
        <dbReference type="ARBA" id="ARBA00022553"/>
    </source>
</evidence>
<dbReference type="CDD" id="cd00383">
    <property type="entry name" value="trans_reg_C"/>
    <property type="match status" value="1"/>
</dbReference>
<keyword evidence="4 7" id="KW-0238">DNA-binding</keyword>
<evidence type="ECO:0000256" key="3">
    <source>
        <dbReference type="ARBA" id="ARBA00023015"/>
    </source>
</evidence>
<dbReference type="RefSeq" id="WP_015439701.1">
    <property type="nucleotide sequence ID" value="NC_020520.1"/>
</dbReference>
<dbReference type="Pfam" id="PF00072">
    <property type="entry name" value="Response_reg"/>
    <property type="match status" value="1"/>
</dbReference>
<feature type="domain" description="OmpR/PhoB-type" evidence="9">
    <location>
        <begin position="132"/>
        <end position="230"/>
    </location>
</feature>
<evidence type="ECO:0000256" key="7">
    <source>
        <dbReference type="PROSITE-ProRule" id="PRU01091"/>
    </source>
</evidence>
<sequence length="232" mass="26031">MNATDNSSTILVAEDDKQIREALDRILRFEGYRTICVNDGAAALEAVSEQQPDAAILDVMMPFVDGMSVVRRLRDKGDRTPVLMLTARQTTADRVEGLDAGADDYLPKPFDLDELLARVRALLRRGESSIVASAMTVDDLLLDSAKRTVTRGDRVVDLTKTEFDILELLMRNVDIVMSRSHLYEDIWGYDFESSSKSLDVHVGYLRRKLEEGGESRLVHTVRGVGYVIRPVR</sequence>